<dbReference type="Pfam" id="PF05031">
    <property type="entry name" value="NEAT"/>
    <property type="match status" value="1"/>
</dbReference>
<proteinExistence type="predicted"/>
<dbReference type="Gene3D" id="2.60.40.1850">
    <property type="match status" value="1"/>
</dbReference>
<evidence type="ECO:0000256" key="2">
    <source>
        <dbReference type="ARBA" id="ARBA00022729"/>
    </source>
</evidence>
<dbReference type="CDD" id="cd06920">
    <property type="entry name" value="NEAT"/>
    <property type="match status" value="1"/>
</dbReference>
<feature type="chain" id="PRO_5047524033" evidence="4">
    <location>
        <begin position="34"/>
        <end position="214"/>
    </location>
</feature>
<comment type="subcellular location">
    <subcellularLocation>
        <location evidence="1">Cell envelope</location>
    </subcellularLocation>
</comment>
<dbReference type="SUPFAM" id="SSF158911">
    <property type="entry name" value="NEAT domain-like"/>
    <property type="match status" value="1"/>
</dbReference>
<evidence type="ECO:0000313" key="6">
    <source>
        <dbReference type="EMBL" id="MBC5995554.1"/>
    </source>
</evidence>
<dbReference type="SMART" id="SM00725">
    <property type="entry name" value="NEAT"/>
    <property type="match status" value="1"/>
</dbReference>
<accession>A0ABR7JKV4</accession>
<keyword evidence="7" id="KW-1185">Reference proteome</keyword>
<feature type="signal peptide" evidence="4">
    <location>
        <begin position="1"/>
        <end position="33"/>
    </location>
</feature>
<organism evidence="6 7">
    <name type="scientific">Romboutsia faecis</name>
    <dbReference type="NCBI Taxonomy" id="2764597"/>
    <lineage>
        <taxon>Bacteria</taxon>
        <taxon>Bacillati</taxon>
        <taxon>Bacillota</taxon>
        <taxon>Clostridia</taxon>
        <taxon>Peptostreptococcales</taxon>
        <taxon>Peptostreptococcaceae</taxon>
        <taxon>Romboutsia</taxon>
    </lineage>
</organism>
<protein>
    <submittedName>
        <fullName evidence="6">NEAT domain-containing protein</fullName>
    </submittedName>
</protein>
<dbReference type="EMBL" id="JACRWE010000001">
    <property type="protein sequence ID" value="MBC5995554.1"/>
    <property type="molecule type" value="Genomic_DNA"/>
</dbReference>
<feature type="domain" description="NEAT" evidence="5">
    <location>
        <begin position="39"/>
        <end position="168"/>
    </location>
</feature>
<keyword evidence="3" id="KW-1133">Transmembrane helix</keyword>
<sequence>MKSFKNKLFSKVSTVFSLILIGALSLSSNIVHADNKDEISSGIYTLKNDTNYEDGSEIGMSMSRSYTDEDMTLEKRDGKIYYTLGLSGAQYMNNHRVLVNDESVKYEKVEENTEEGTIKLKFEVSDPKDKIVIQMYVDAMGRDVEYELIPKLDTIELVEAIEEEPKVEETSVESDKTDSQVKDASEKTSINIPLIGGVVILAIAVIFFMVKKKK</sequence>
<evidence type="ECO:0000259" key="5">
    <source>
        <dbReference type="PROSITE" id="PS50978"/>
    </source>
</evidence>
<gene>
    <name evidence="6" type="ORF">H8923_02160</name>
</gene>
<dbReference type="PROSITE" id="PS50978">
    <property type="entry name" value="NEAT"/>
    <property type="match status" value="1"/>
</dbReference>
<dbReference type="InterPro" id="IPR006635">
    <property type="entry name" value="NEAT_dom"/>
</dbReference>
<dbReference type="Proteomes" id="UP000609849">
    <property type="component" value="Unassembled WGS sequence"/>
</dbReference>
<evidence type="ECO:0000256" key="1">
    <source>
        <dbReference type="ARBA" id="ARBA00004196"/>
    </source>
</evidence>
<feature type="transmembrane region" description="Helical" evidence="3">
    <location>
        <begin position="190"/>
        <end position="210"/>
    </location>
</feature>
<name>A0ABR7JKV4_9FIRM</name>
<evidence type="ECO:0000313" key="7">
    <source>
        <dbReference type="Proteomes" id="UP000609849"/>
    </source>
</evidence>
<dbReference type="InterPro" id="IPR037250">
    <property type="entry name" value="NEAT_dom_sf"/>
</dbReference>
<keyword evidence="3" id="KW-0472">Membrane</keyword>
<keyword evidence="3" id="KW-0812">Transmembrane</keyword>
<evidence type="ECO:0000256" key="3">
    <source>
        <dbReference type="SAM" id="Phobius"/>
    </source>
</evidence>
<evidence type="ECO:0000256" key="4">
    <source>
        <dbReference type="SAM" id="SignalP"/>
    </source>
</evidence>
<keyword evidence="2 4" id="KW-0732">Signal</keyword>
<dbReference type="RefSeq" id="WP_153925438.1">
    <property type="nucleotide sequence ID" value="NZ_JACRWE010000001.1"/>
</dbReference>
<reference evidence="6 7" key="1">
    <citation type="submission" date="2020-08" db="EMBL/GenBank/DDBJ databases">
        <authorList>
            <person name="Liu C."/>
            <person name="Sun Q."/>
        </authorList>
    </citation>
    <scope>NUCLEOTIDE SEQUENCE [LARGE SCALE GENOMIC DNA]</scope>
    <source>
        <strain evidence="6 7">NSJ-18</strain>
    </source>
</reference>
<comment type="caution">
    <text evidence="6">The sequence shown here is derived from an EMBL/GenBank/DDBJ whole genome shotgun (WGS) entry which is preliminary data.</text>
</comment>